<proteinExistence type="predicted"/>
<sequence length="76" mass="9128">MRRCLLCARRPWSVTTNSSAIPAKEDQNSKETMLEERKYRNGRKREQKSHLVVRPSPPRWLFRRNRCSDEGRVRES</sequence>
<accession>A0A5D2FB08</accession>
<dbReference type="AlphaFoldDB" id="A0A5D2FB08"/>
<feature type="compositionally biased region" description="Basic and acidic residues" evidence="1">
    <location>
        <begin position="23"/>
        <end position="39"/>
    </location>
</feature>
<reference evidence="2 3" key="1">
    <citation type="submission" date="2019-06" db="EMBL/GenBank/DDBJ databases">
        <title>WGS assembly of Gossypium darwinii.</title>
        <authorList>
            <person name="Chen Z.J."/>
            <person name="Sreedasyam A."/>
            <person name="Ando A."/>
            <person name="Song Q."/>
            <person name="De L."/>
            <person name="Hulse-Kemp A."/>
            <person name="Ding M."/>
            <person name="Ye W."/>
            <person name="Kirkbride R."/>
            <person name="Jenkins J."/>
            <person name="Plott C."/>
            <person name="Lovell J."/>
            <person name="Lin Y.-M."/>
            <person name="Vaughn R."/>
            <person name="Liu B."/>
            <person name="Li W."/>
            <person name="Simpson S."/>
            <person name="Scheffler B."/>
            <person name="Saski C."/>
            <person name="Grover C."/>
            <person name="Hu G."/>
            <person name="Conover J."/>
            <person name="Carlson J."/>
            <person name="Shu S."/>
            <person name="Boston L."/>
            <person name="Williams M."/>
            <person name="Peterson D."/>
            <person name="Mcgee K."/>
            <person name="Jones D."/>
            <person name="Wendel J."/>
            <person name="Stelly D."/>
            <person name="Grimwood J."/>
            <person name="Schmutz J."/>
        </authorList>
    </citation>
    <scope>NUCLEOTIDE SEQUENCE [LARGE SCALE GENOMIC DNA]</scope>
    <source>
        <strain evidence="2">1808015.09</strain>
    </source>
</reference>
<gene>
    <name evidence="2" type="ORF">ES288_A09G155300v1</name>
</gene>
<organism evidence="2 3">
    <name type="scientific">Gossypium darwinii</name>
    <name type="common">Darwin's cotton</name>
    <name type="synonym">Gossypium barbadense var. darwinii</name>
    <dbReference type="NCBI Taxonomy" id="34276"/>
    <lineage>
        <taxon>Eukaryota</taxon>
        <taxon>Viridiplantae</taxon>
        <taxon>Streptophyta</taxon>
        <taxon>Embryophyta</taxon>
        <taxon>Tracheophyta</taxon>
        <taxon>Spermatophyta</taxon>
        <taxon>Magnoliopsida</taxon>
        <taxon>eudicotyledons</taxon>
        <taxon>Gunneridae</taxon>
        <taxon>Pentapetalae</taxon>
        <taxon>rosids</taxon>
        <taxon>malvids</taxon>
        <taxon>Malvales</taxon>
        <taxon>Malvaceae</taxon>
        <taxon>Malvoideae</taxon>
        <taxon>Gossypium</taxon>
    </lineage>
</organism>
<evidence type="ECO:0000313" key="3">
    <source>
        <dbReference type="Proteomes" id="UP000323506"/>
    </source>
</evidence>
<feature type="region of interest" description="Disordered" evidence="1">
    <location>
        <begin position="16"/>
        <end position="52"/>
    </location>
</feature>
<evidence type="ECO:0000256" key="1">
    <source>
        <dbReference type="SAM" id="MobiDB-lite"/>
    </source>
</evidence>
<name>A0A5D2FB08_GOSDA</name>
<protein>
    <submittedName>
        <fullName evidence="2">Uncharacterized protein</fullName>
    </submittedName>
</protein>
<dbReference type="Proteomes" id="UP000323506">
    <property type="component" value="Chromosome A09"/>
</dbReference>
<evidence type="ECO:0000313" key="2">
    <source>
        <dbReference type="EMBL" id="TYH02622.1"/>
    </source>
</evidence>
<keyword evidence="3" id="KW-1185">Reference proteome</keyword>
<dbReference type="EMBL" id="CM017696">
    <property type="protein sequence ID" value="TYH02622.1"/>
    <property type="molecule type" value="Genomic_DNA"/>
</dbReference>